<comment type="caution">
    <text evidence="2">The sequence shown here is derived from an EMBL/GenBank/DDBJ whole genome shotgun (WGS) entry which is preliminary data.</text>
</comment>
<evidence type="ECO:0000256" key="1">
    <source>
        <dbReference type="SAM" id="Phobius"/>
    </source>
</evidence>
<keyword evidence="1" id="KW-0472">Membrane</keyword>
<feature type="transmembrane region" description="Helical" evidence="1">
    <location>
        <begin position="24"/>
        <end position="43"/>
    </location>
</feature>
<proteinExistence type="predicted"/>
<name>A0A9D2PJB5_9FIRM</name>
<keyword evidence="1" id="KW-1133">Transmembrane helix</keyword>
<reference evidence="2" key="2">
    <citation type="submission" date="2021-04" db="EMBL/GenBank/DDBJ databases">
        <authorList>
            <person name="Gilroy R."/>
        </authorList>
    </citation>
    <scope>NUCLEOTIDE SEQUENCE</scope>
    <source>
        <strain evidence="2">ChiSjej3B21-8574</strain>
    </source>
</reference>
<feature type="transmembrane region" description="Helical" evidence="1">
    <location>
        <begin position="81"/>
        <end position="101"/>
    </location>
</feature>
<feature type="transmembrane region" description="Helical" evidence="1">
    <location>
        <begin position="242"/>
        <end position="263"/>
    </location>
</feature>
<evidence type="ECO:0000313" key="3">
    <source>
        <dbReference type="Proteomes" id="UP000823904"/>
    </source>
</evidence>
<protein>
    <submittedName>
        <fullName evidence="2">Uncharacterized protein</fullName>
    </submittedName>
</protein>
<organism evidence="2 3">
    <name type="scientific">Candidatus Anaerostipes avistercoris</name>
    <dbReference type="NCBI Taxonomy" id="2838462"/>
    <lineage>
        <taxon>Bacteria</taxon>
        <taxon>Bacillati</taxon>
        <taxon>Bacillota</taxon>
        <taxon>Clostridia</taxon>
        <taxon>Lachnospirales</taxon>
        <taxon>Lachnospiraceae</taxon>
        <taxon>Anaerostipes</taxon>
    </lineage>
</organism>
<dbReference type="AlphaFoldDB" id="A0A9D2PJB5"/>
<feature type="transmembrane region" description="Helical" evidence="1">
    <location>
        <begin position="113"/>
        <end position="137"/>
    </location>
</feature>
<reference evidence="2" key="1">
    <citation type="journal article" date="2021" name="PeerJ">
        <title>Extensive microbial diversity within the chicken gut microbiome revealed by metagenomics and culture.</title>
        <authorList>
            <person name="Gilroy R."/>
            <person name="Ravi A."/>
            <person name="Getino M."/>
            <person name="Pursley I."/>
            <person name="Horton D.L."/>
            <person name="Alikhan N.F."/>
            <person name="Baker D."/>
            <person name="Gharbi K."/>
            <person name="Hall N."/>
            <person name="Watson M."/>
            <person name="Adriaenssens E.M."/>
            <person name="Foster-Nyarko E."/>
            <person name="Jarju S."/>
            <person name="Secka A."/>
            <person name="Antonio M."/>
            <person name="Oren A."/>
            <person name="Chaudhuri R.R."/>
            <person name="La Ragione R."/>
            <person name="Hildebrand F."/>
            <person name="Pallen M.J."/>
        </authorList>
    </citation>
    <scope>NUCLEOTIDE SEQUENCE</scope>
    <source>
        <strain evidence="2">ChiSjej3B21-8574</strain>
    </source>
</reference>
<feature type="transmembrane region" description="Helical" evidence="1">
    <location>
        <begin position="212"/>
        <end position="236"/>
    </location>
</feature>
<dbReference type="EMBL" id="DWWD01000032">
    <property type="protein sequence ID" value="HJC50633.1"/>
    <property type="molecule type" value="Genomic_DNA"/>
</dbReference>
<feature type="transmembrane region" description="Helical" evidence="1">
    <location>
        <begin position="55"/>
        <end position="75"/>
    </location>
</feature>
<gene>
    <name evidence="2" type="ORF">H9754_08705</name>
</gene>
<evidence type="ECO:0000313" key="2">
    <source>
        <dbReference type="EMBL" id="HJC50633.1"/>
    </source>
</evidence>
<feature type="transmembrane region" description="Helical" evidence="1">
    <location>
        <begin position="187"/>
        <end position="205"/>
    </location>
</feature>
<sequence>MGNLLIFRERILKFLASKDKALRLVGRFLGGTLLFFVTGEMYGYGSLVAQPFMSVIFGLICAFVPVSVVFLLYHLVVFLQLSAMAVEVGILYLILIGLYFLIYQRMFKKTEIIFLITPIFFYFHIPAVLPLFVGSFVGLYGLPAILMGSCCYYFAATVQEAVIQMNNGTENGQIYNLVVDSTTGNTELMLCIVIFILVVAVVTGIRKMWIAYGWYIAILAGGVIYTFAMLIGGYFANNEVNILAEILSIVVSFLIVMIGQFLYSVIDYTREENLEYEDEEYYYYVRAIPKITMEEEMSVKKVFVPARRFYLKHKEKQDNGGEKS</sequence>
<accession>A0A9D2PJB5</accession>
<dbReference type="Proteomes" id="UP000823904">
    <property type="component" value="Unassembled WGS sequence"/>
</dbReference>
<keyword evidence="1" id="KW-0812">Transmembrane</keyword>